<dbReference type="GO" id="GO:0017154">
    <property type="term" value="F:semaphorin receptor activity"/>
    <property type="evidence" value="ECO:0007669"/>
    <property type="project" value="InterPro"/>
</dbReference>
<keyword evidence="2" id="KW-1185">Reference proteome</keyword>
<dbReference type="Pfam" id="PF01833">
    <property type="entry name" value="TIG"/>
    <property type="match status" value="1"/>
</dbReference>
<proteinExistence type="predicted"/>
<evidence type="ECO:0000313" key="3">
    <source>
        <dbReference type="RefSeq" id="XP_010786171.1"/>
    </source>
</evidence>
<dbReference type="AlphaFoldDB" id="A0A6I9PKK0"/>
<dbReference type="GeneID" id="104959959"/>
<dbReference type="GO" id="GO:0002116">
    <property type="term" value="C:semaphorin receptor complex"/>
    <property type="evidence" value="ECO:0007669"/>
    <property type="project" value="TreeGrafter"/>
</dbReference>
<dbReference type="InterPro" id="IPR031148">
    <property type="entry name" value="Plexin"/>
</dbReference>
<evidence type="ECO:0000259" key="1">
    <source>
        <dbReference type="SMART" id="SM00429"/>
    </source>
</evidence>
<dbReference type="GO" id="GO:0005886">
    <property type="term" value="C:plasma membrane"/>
    <property type="evidence" value="ECO:0007669"/>
    <property type="project" value="TreeGrafter"/>
</dbReference>
<dbReference type="PANTHER" id="PTHR22625:SF32">
    <property type="entry name" value="PLEXIN-A3"/>
    <property type="match status" value="1"/>
</dbReference>
<dbReference type="PANTHER" id="PTHR22625">
    <property type="entry name" value="PLEXIN"/>
    <property type="match status" value="1"/>
</dbReference>
<dbReference type="SUPFAM" id="SSF81296">
    <property type="entry name" value="E set domains"/>
    <property type="match status" value="1"/>
</dbReference>
<protein>
    <submittedName>
        <fullName evidence="3">Plexin A3-like</fullName>
    </submittedName>
</protein>
<dbReference type="Proteomes" id="UP000504611">
    <property type="component" value="Unplaced"/>
</dbReference>
<organism evidence="2 3">
    <name type="scientific">Notothenia coriiceps</name>
    <name type="common">black rockcod</name>
    <dbReference type="NCBI Taxonomy" id="8208"/>
    <lineage>
        <taxon>Eukaryota</taxon>
        <taxon>Metazoa</taxon>
        <taxon>Chordata</taxon>
        <taxon>Craniata</taxon>
        <taxon>Vertebrata</taxon>
        <taxon>Euteleostomi</taxon>
        <taxon>Actinopterygii</taxon>
        <taxon>Neopterygii</taxon>
        <taxon>Teleostei</taxon>
        <taxon>Neoteleostei</taxon>
        <taxon>Acanthomorphata</taxon>
        <taxon>Eupercaria</taxon>
        <taxon>Perciformes</taxon>
        <taxon>Notothenioidei</taxon>
        <taxon>Nototheniidae</taxon>
        <taxon>Notothenia</taxon>
    </lineage>
</organism>
<feature type="non-terminal residue" evidence="3">
    <location>
        <position position="128"/>
    </location>
</feature>
<dbReference type="GO" id="GO:0007399">
    <property type="term" value="P:nervous system development"/>
    <property type="evidence" value="ECO:0007669"/>
    <property type="project" value="UniProtKB-ARBA"/>
</dbReference>
<dbReference type="RefSeq" id="XP_010786171.1">
    <property type="nucleotide sequence ID" value="XM_010787869.1"/>
</dbReference>
<accession>A0A6I9PKK0</accession>
<dbReference type="GO" id="GO:0030334">
    <property type="term" value="P:regulation of cell migration"/>
    <property type="evidence" value="ECO:0007669"/>
    <property type="project" value="TreeGrafter"/>
</dbReference>
<sequence>RTNREIICITPASLLGSGPAPIRLMIDRAEVTSSEIKYVYTEDPTVSGIEPNWSILNGSTVITVTGTNLRTIQEPKVRAKYGGVETNNFCTVVNDSTMTCLAPGLIYGKPNPPEGPLRPDEFGFIFDQ</sequence>
<feature type="non-terminal residue" evidence="3">
    <location>
        <position position="1"/>
    </location>
</feature>
<dbReference type="InterPro" id="IPR014756">
    <property type="entry name" value="Ig_E-set"/>
</dbReference>
<dbReference type="SMART" id="SM00429">
    <property type="entry name" value="IPT"/>
    <property type="match status" value="1"/>
</dbReference>
<dbReference type="Gene3D" id="2.60.40.10">
    <property type="entry name" value="Immunoglobulins"/>
    <property type="match status" value="1"/>
</dbReference>
<reference evidence="3" key="1">
    <citation type="submission" date="2025-08" db="UniProtKB">
        <authorList>
            <consortium name="RefSeq"/>
        </authorList>
    </citation>
    <scope>IDENTIFICATION</scope>
    <source>
        <tissue evidence="3">Muscle</tissue>
    </source>
</reference>
<feature type="domain" description="IPT/TIG" evidence="1">
    <location>
        <begin position="43"/>
        <end position="128"/>
    </location>
</feature>
<name>A0A6I9PKK0_9TELE</name>
<dbReference type="InterPro" id="IPR013783">
    <property type="entry name" value="Ig-like_fold"/>
</dbReference>
<evidence type="ECO:0000313" key="2">
    <source>
        <dbReference type="Proteomes" id="UP000504611"/>
    </source>
</evidence>
<dbReference type="KEGG" id="ncc:104959959"/>
<dbReference type="OrthoDB" id="9885017at2759"/>
<gene>
    <name evidence="3" type="primary">LOC104959959</name>
</gene>
<dbReference type="InterPro" id="IPR002909">
    <property type="entry name" value="IPT_dom"/>
</dbReference>